<keyword evidence="1" id="KW-1133">Transmembrane helix</keyword>
<dbReference type="AlphaFoldDB" id="A0A923J2T3"/>
<feature type="transmembrane region" description="Helical" evidence="1">
    <location>
        <begin position="322"/>
        <end position="341"/>
    </location>
</feature>
<gene>
    <name evidence="2" type="ORF">HGG79_14905</name>
</gene>
<feature type="transmembrane region" description="Helical" evidence="1">
    <location>
        <begin position="280"/>
        <end position="302"/>
    </location>
</feature>
<feature type="transmembrane region" description="Helical" evidence="1">
    <location>
        <begin position="175"/>
        <end position="197"/>
    </location>
</feature>
<comment type="caution">
    <text evidence="2">The sequence shown here is derived from an EMBL/GenBank/DDBJ whole genome shotgun (WGS) entry which is preliminary data.</text>
</comment>
<dbReference type="RefSeq" id="WP_035150222.1">
    <property type="nucleotide sequence ID" value="NZ_JAAZWO010000021.1"/>
</dbReference>
<keyword evidence="1" id="KW-0812">Transmembrane</keyword>
<keyword evidence="3" id="KW-1185">Reference proteome</keyword>
<protein>
    <recommendedName>
        <fullName evidence="4">ABC-2 family transporter protein</fullName>
    </recommendedName>
</protein>
<evidence type="ECO:0008006" key="4">
    <source>
        <dbReference type="Google" id="ProtNLM"/>
    </source>
</evidence>
<sequence>MSNFKKEFKNILKKPLYWLFICVIVLVYTTEVIPAIKIYGPEGKNMDFSTACEKTTMDMAYQNTKWIYKNQCIIFDKRLLGFNIDYKKVDIDKGTKEKLKNMLDQFDKGQITYTKYRSDIDDICKKLQKPKEGIFSYTYSYLYCEKPLNTQENYIKFRKEIDDVMKNMSFSKYTATFFADILGITISVFPIFLIGFLYKKRRTNLVSYYFAMCFNLVLFSIILAGVTYGVSVNIANLYGWSVNITDFLNPVFIWIIPTILYSIAEMMLLSLFVKNGYIAVAIQFVYVITAMSFDINLSSFVIRWNYYLYSGYVNELNNYSSIIYYNRLLYMLIASVFVYIIHKMNCSRSLK</sequence>
<dbReference type="EMBL" id="JAAZWO010000021">
    <property type="protein sequence ID" value="MBC2399053.1"/>
    <property type="molecule type" value="Genomic_DNA"/>
</dbReference>
<evidence type="ECO:0000313" key="3">
    <source>
        <dbReference type="Proteomes" id="UP000563151"/>
    </source>
</evidence>
<evidence type="ECO:0000313" key="2">
    <source>
        <dbReference type="EMBL" id="MBC2399053.1"/>
    </source>
</evidence>
<name>A0A923J2T3_CLOTT</name>
<feature type="transmembrane region" description="Helical" evidence="1">
    <location>
        <begin position="209"/>
        <end position="231"/>
    </location>
</feature>
<evidence type="ECO:0000256" key="1">
    <source>
        <dbReference type="SAM" id="Phobius"/>
    </source>
</evidence>
<proteinExistence type="predicted"/>
<feature type="transmembrane region" description="Helical" evidence="1">
    <location>
        <begin position="16"/>
        <end position="36"/>
    </location>
</feature>
<reference evidence="2 3" key="1">
    <citation type="submission" date="2020-04" db="EMBL/GenBank/DDBJ databases">
        <title>Genomic insights into acetone-butanol-ethanol (ABE) fermentation by sequencing solventogenic clostridia strains.</title>
        <authorList>
            <person name="Brown S."/>
        </authorList>
    </citation>
    <scope>NUCLEOTIDE SEQUENCE [LARGE SCALE GENOMIC DNA]</scope>
    <source>
        <strain evidence="2 3">DJ011</strain>
    </source>
</reference>
<dbReference type="Proteomes" id="UP000563151">
    <property type="component" value="Unassembled WGS sequence"/>
</dbReference>
<feature type="transmembrane region" description="Helical" evidence="1">
    <location>
        <begin position="251"/>
        <end position="273"/>
    </location>
</feature>
<keyword evidence="1" id="KW-0472">Membrane</keyword>
<accession>A0A923J2T3</accession>
<organism evidence="2 3">
    <name type="scientific">Clostridium tetanomorphum</name>
    <dbReference type="NCBI Taxonomy" id="1553"/>
    <lineage>
        <taxon>Bacteria</taxon>
        <taxon>Bacillati</taxon>
        <taxon>Bacillota</taxon>
        <taxon>Clostridia</taxon>
        <taxon>Eubacteriales</taxon>
        <taxon>Clostridiaceae</taxon>
        <taxon>Clostridium</taxon>
    </lineage>
</organism>